<proteinExistence type="predicted"/>
<comment type="caution">
    <text evidence="2">The sequence shown here is derived from an EMBL/GenBank/DDBJ whole genome shotgun (WGS) entry which is preliminary data.</text>
</comment>
<dbReference type="AlphaFoldDB" id="A0AAE3IZM5"/>
<dbReference type="Proteomes" id="UP001208041">
    <property type="component" value="Unassembled WGS sequence"/>
</dbReference>
<dbReference type="InterPro" id="IPR011990">
    <property type="entry name" value="TPR-like_helical_dom_sf"/>
</dbReference>
<dbReference type="EMBL" id="JAOYFC010000002">
    <property type="protein sequence ID" value="MCV6825277.1"/>
    <property type="molecule type" value="Genomic_DNA"/>
</dbReference>
<dbReference type="RefSeq" id="WP_263954128.1">
    <property type="nucleotide sequence ID" value="NZ_JAOYFC010000002.1"/>
</dbReference>
<dbReference type="PROSITE" id="PS50005">
    <property type="entry name" value="TPR"/>
    <property type="match status" value="1"/>
</dbReference>
<keyword evidence="3" id="KW-1185">Reference proteome</keyword>
<dbReference type="Pfam" id="PF13432">
    <property type="entry name" value="TPR_16"/>
    <property type="match status" value="1"/>
</dbReference>
<dbReference type="InterPro" id="IPR019734">
    <property type="entry name" value="TPR_rpt"/>
</dbReference>
<accession>A0AAE3IZM5</accession>
<sequence>MALERFAPFFILILLAACNTAGNVDPDGDPYAPGFSKEEGVDGLLVGHRLMEAGEYELALKAYLRAGAKYGLNVDVLSALGSANLRLGRLGQSEKLLRQATEEDPTFVPAWNNLGVVLMETDQIGEASRVFKTAYALDSGESDSIRENLRLALAKIENPGYAEQNKNKFELVRRGSSSYLLLQTPNEN</sequence>
<protein>
    <submittedName>
        <fullName evidence="2">Tetratricopeptide repeat protein</fullName>
    </submittedName>
</protein>
<gene>
    <name evidence="2" type="ORF">OH136_12000</name>
</gene>
<organism evidence="2 3">
    <name type="scientific">Halocynthiibacter halioticoli</name>
    <dbReference type="NCBI Taxonomy" id="2986804"/>
    <lineage>
        <taxon>Bacteria</taxon>
        <taxon>Pseudomonadati</taxon>
        <taxon>Pseudomonadota</taxon>
        <taxon>Alphaproteobacteria</taxon>
        <taxon>Rhodobacterales</taxon>
        <taxon>Paracoccaceae</taxon>
        <taxon>Halocynthiibacter</taxon>
    </lineage>
</organism>
<keyword evidence="1" id="KW-0802">TPR repeat</keyword>
<feature type="repeat" description="TPR" evidence="1">
    <location>
        <begin position="108"/>
        <end position="141"/>
    </location>
</feature>
<evidence type="ECO:0000256" key="1">
    <source>
        <dbReference type="PROSITE-ProRule" id="PRU00339"/>
    </source>
</evidence>
<evidence type="ECO:0000313" key="2">
    <source>
        <dbReference type="EMBL" id="MCV6825277.1"/>
    </source>
</evidence>
<name>A0AAE3IZM5_9RHOB</name>
<reference evidence="2" key="1">
    <citation type="submission" date="2022-10" db="EMBL/GenBank/DDBJ databases">
        <authorList>
            <person name="Yue Y."/>
        </authorList>
    </citation>
    <scope>NUCLEOTIDE SEQUENCE</scope>
    <source>
        <strain evidence="2">Z654</strain>
    </source>
</reference>
<dbReference type="SMART" id="SM00028">
    <property type="entry name" value="TPR"/>
    <property type="match status" value="2"/>
</dbReference>
<dbReference type="Pfam" id="PF13181">
    <property type="entry name" value="TPR_8"/>
    <property type="match status" value="1"/>
</dbReference>
<dbReference type="PROSITE" id="PS51257">
    <property type="entry name" value="PROKAR_LIPOPROTEIN"/>
    <property type="match status" value="1"/>
</dbReference>
<evidence type="ECO:0000313" key="3">
    <source>
        <dbReference type="Proteomes" id="UP001208041"/>
    </source>
</evidence>
<dbReference type="Gene3D" id="1.25.40.10">
    <property type="entry name" value="Tetratricopeptide repeat domain"/>
    <property type="match status" value="1"/>
</dbReference>
<dbReference type="SUPFAM" id="SSF48452">
    <property type="entry name" value="TPR-like"/>
    <property type="match status" value="1"/>
</dbReference>